<gene>
    <name evidence="11" type="ORF">L798_15718</name>
</gene>
<dbReference type="GO" id="GO:0012505">
    <property type="term" value="C:endomembrane system"/>
    <property type="evidence" value="ECO:0007669"/>
    <property type="project" value="UniProtKB-SubCell"/>
</dbReference>
<feature type="transmembrane region" description="Helical" evidence="9">
    <location>
        <begin position="177"/>
        <end position="196"/>
    </location>
</feature>
<keyword evidence="12" id="KW-1185">Reference proteome</keyword>
<dbReference type="eggNOG" id="ENOG502QRB2">
    <property type="taxonomic scope" value="Eukaryota"/>
</dbReference>
<feature type="transmembrane region" description="Helical" evidence="9">
    <location>
        <begin position="71"/>
        <end position="90"/>
    </location>
</feature>
<reference evidence="11 12" key="1">
    <citation type="journal article" date="2014" name="Nat. Commun.">
        <title>Molecular traces of alternative social organization in a termite genome.</title>
        <authorList>
            <person name="Terrapon N."/>
            <person name="Li C."/>
            <person name="Robertson H.M."/>
            <person name="Ji L."/>
            <person name="Meng X."/>
            <person name="Booth W."/>
            <person name="Chen Z."/>
            <person name="Childers C.P."/>
            <person name="Glastad K.M."/>
            <person name="Gokhale K."/>
            <person name="Gowin J."/>
            <person name="Gronenberg W."/>
            <person name="Hermansen R.A."/>
            <person name="Hu H."/>
            <person name="Hunt B.G."/>
            <person name="Huylmans A.K."/>
            <person name="Khalil S.M."/>
            <person name="Mitchell R.D."/>
            <person name="Munoz-Torres M.C."/>
            <person name="Mustard J.A."/>
            <person name="Pan H."/>
            <person name="Reese J.T."/>
            <person name="Scharf M.E."/>
            <person name="Sun F."/>
            <person name="Vogel H."/>
            <person name="Xiao J."/>
            <person name="Yang W."/>
            <person name="Yang Z."/>
            <person name="Yang Z."/>
            <person name="Zhou J."/>
            <person name="Zhu J."/>
            <person name="Brent C.S."/>
            <person name="Elsik C.G."/>
            <person name="Goodisman M.A."/>
            <person name="Liberles D.A."/>
            <person name="Roe R.M."/>
            <person name="Vargo E.L."/>
            <person name="Vilcinskas A."/>
            <person name="Wang J."/>
            <person name="Bornberg-Bauer E."/>
            <person name="Korb J."/>
            <person name="Zhang G."/>
            <person name="Liebig J."/>
        </authorList>
    </citation>
    <scope>NUCLEOTIDE SEQUENCE [LARGE SCALE GENOMIC DNA]</scope>
    <source>
        <tissue evidence="11">Whole organism</tissue>
    </source>
</reference>
<dbReference type="PROSITE" id="PS51751">
    <property type="entry name" value="EXPERA"/>
    <property type="match status" value="2"/>
</dbReference>
<evidence type="ECO:0000313" key="11">
    <source>
        <dbReference type="EMBL" id="KDR10219.1"/>
    </source>
</evidence>
<evidence type="ECO:0000256" key="7">
    <source>
        <dbReference type="PROSITE-ProRule" id="PRU01087"/>
    </source>
</evidence>
<evidence type="ECO:0000256" key="9">
    <source>
        <dbReference type="SAM" id="Phobius"/>
    </source>
</evidence>
<sequence length="394" mass="43214">MKGTPKKMETELLPTIVALVVGLLSLPICFGYTLLCELLPPVGMLGLAGAILAGVLAIFVILTKGKVKNKMYYGFAVFIFTGIIDILSGLEMDGIVHGFLTLYLKHGEPYLVSAWGAVVAYWDGTVFLTCYIIMAYLSSNGRSYRTIGLHWSSAILNSMVILLLGACLSQSGPGWCTILNIPYVLFPLAVAVQCLAETPKPLHQPQTNGKPSWLDKALVFLLIESSLAALLKGLATCGSKQYVPTWYRTMAEPILQEEEPAPFAAIQGLVTLFYFLPGYLVVAWGIMVNPGQRWLQDLAVILAGATLHAGGSTVGIVLHKLTKPEHQLTSTVNHSAYWAFWGVNILLSIVPQIVALRLTWLPVQVRHQVQHEKLKTNDKSQEKQKKSSKKLKEN</sequence>
<feature type="region of interest" description="Disordered" evidence="8">
    <location>
        <begin position="372"/>
        <end position="394"/>
    </location>
</feature>
<proteinExistence type="inferred from homology"/>
<feature type="domain" description="EXPERA" evidence="10">
    <location>
        <begin position="68"/>
        <end position="191"/>
    </location>
</feature>
<feature type="transmembrane region" description="Helical" evidence="9">
    <location>
        <begin position="12"/>
        <end position="35"/>
    </location>
</feature>
<evidence type="ECO:0000256" key="3">
    <source>
        <dbReference type="ARBA" id="ARBA00022737"/>
    </source>
</evidence>
<dbReference type="InterPro" id="IPR047195">
    <property type="entry name" value="TM6SF1-like"/>
</dbReference>
<feature type="transmembrane region" description="Helical" evidence="9">
    <location>
        <begin position="149"/>
        <end position="171"/>
    </location>
</feature>
<evidence type="ECO:0000256" key="1">
    <source>
        <dbReference type="ARBA" id="ARBA00004127"/>
    </source>
</evidence>
<protein>
    <submittedName>
        <fullName evidence="11">Transmembrane 6 superfamily member 1</fullName>
    </submittedName>
</protein>
<dbReference type="EMBL" id="KK853179">
    <property type="protein sequence ID" value="KDR10219.1"/>
    <property type="molecule type" value="Genomic_DNA"/>
</dbReference>
<evidence type="ECO:0000256" key="5">
    <source>
        <dbReference type="ARBA" id="ARBA00023136"/>
    </source>
</evidence>
<evidence type="ECO:0000256" key="8">
    <source>
        <dbReference type="SAM" id="MobiDB-lite"/>
    </source>
</evidence>
<comment type="similarity">
    <text evidence="6">Belongs to the TM6SF family.</text>
</comment>
<dbReference type="Pfam" id="PF26083">
    <property type="entry name" value="TM_Tm6sf2"/>
    <property type="match status" value="1"/>
</dbReference>
<keyword evidence="5 7" id="KW-0472">Membrane</keyword>
<evidence type="ECO:0000256" key="6">
    <source>
        <dbReference type="ARBA" id="ARBA00034760"/>
    </source>
</evidence>
<dbReference type="GO" id="GO:0016020">
    <property type="term" value="C:membrane"/>
    <property type="evidence" value="ECO:0007669"/>
    <property type="project" value="UniProtKB-UniRule"/>
</dbReference>
<keyword evidence="3" id="KW-0677">Repeat</keyword>
<feature type="transmembrane region" description="Helical" evidence="9">
    <location>
        <begin position="338"/>
        <end position="360"/>
    </location>
</feature>
<feature type="domain" description="EXPERA" evidence="10">
    <location>
        <begin position="214"/>
        <end position="355"/>
    </location>
</feature>
<evidence type="ECO:0000256" key="2">
    <source>
        <dbReference type="ARBA" id="ARBA00022692"/>
    </source>
</evidence>
<dbReference type="PANTHER" id="PTHR14568:SF8">
    <property type="entry name" value="EXPERA DOMAIN-CONTAINING PROTEIN"/>
    <property type="match status" value="1"/>
</dbReference>
<keyword evidence="2 7" id="KW-0812">Transmembrane</keyword>
<comment type="subcellular location">
    <subcellularLocation>
        <location evidence="1">Endomembrane system</location>
        <topology evidence="1">Multi-pass membrane protein</topology>
    </subcellularLocation>
</comment>
<name>A0A067QW97_ZOONE</name>
<accession>A0A067QW97</accession>
<feature type="transmembrane region" description="Helical" evidence="9">
    <location>
        <begin position="263"/>
        <end position="286"/>
    </location>
</feature>
<feature type="transmembrane region" description="Helical" evidence="9">
    <location>
        <begin position="298"/>
        <end position="318"/>
    </location>
</feature>
<evidence type="ECO:0000313" key="12">
    <source>
        <dbReference type="Proteomes" id="UP000027135"/>
    </source>
</evidence>
<dbReference type="InParanoid" id="A0A067QW97"/>
<feature type="transmembrane region" description="Helical" evidence="9">
    <location>
        <begin position="41"/>
        <end position="62"/>
    </location>
</feature>
<dbReference type="CDD" id="cd21106">
    <property type="entry name" value="TM6SF1-like"/>
    <property type="match status" value="1"/>
</dbReference>
<keyword evidence="4 7" id="KW-1133">Transmembrane helix</keyword>
<dbReference type="InterPro" id="IPR059044">
    <property type="entry name" value="TM_Tm6sf1/2"/>
</dbReference>
<dbReference type="AlphaFoldDB" id="A0A067QW97"/>
<dbReference type="Proteomes" id="UP000027135">
    <property type="component" value="Unassembled WGS sequence"/>
</dbReference>
<evidence type="ECO:0000259" key="10">
    <source>
        <dbReference type="PROSITE" id="PS51751"/>
    </source>
</evidence>
<dbReference type="OrthoDB" id="8181520at2759"/>
<feature type="transmembrane region" description="Helical" evidence="9">
    <location>
        <begin position="217"/>
        <end position="243"/>
    </location>
</feature>
<dbReference type="InterPro" id="IPR033118">
    <property type="entry name" value="EXPERA"/>
</dbReference>
<dbReference type="OMA" id="PELQEPY"/>
<organism evidence="11 12">
    <name type="scientific">Zootermopsis nevadensis</name>
    <name type="common">Dampwood termite</name>
    <dbReference type="NCBI Taxonomy" id="136037"/>
    <lineage>
        <taxon>Eukaryota</taxon>
        <taxon>Metazoa</taxon>
        <taxon>Ecdysozoa</taxon>
        <taxon>Arthropoda</taxon>
        <taxon>Hexapoda</taxon>
        <taxon>Insecta</taxon>
        <taxon>Pterygota</taxon>
        <taxon>Neoptera</taxon>
        <taxon>Polyneoptera</taxon>
        <taxon>Dictyoptera</taxon>
        <taxon>Blattodea</taxon>
        <taxon>Blattoidea</taxon>
        <taxon>Termitoidae</taxon>
        <taxon>Termopsidae</taxon>
        <taxon>Zootermopsis</taxon>
    </lineage>
</organism>
<feature type="transmembrane region" description="Helical" evidence="9">
    <location>
        <begin position="110"/>
        <end position="137"/>
    </location>
</feature>
<evidence type="ECO:0000256" key="4">
    <source>
        <dbReference type="ARBA" id="ARBA00022989"/>
    </source>
</evidence>
<dbReference type="PANTHER" id="PTHR14568">
    <property type="entry name" value="TRANSMEMBRANE SUPERFAMILY 6 MEMBER 1/2"/>
    <property type="match status" value="1"/>
</dbReference>